<organism evidence="2 3">
    <name type="scientific">Ralstonia phage RSB2</name>
    <dbReference type="NCBI Taxonomy" id="913183"/>
    <lineage>
        <taxon>Viruses</taxon>
        <taxon>Duplodnaviria</taxon>
        <taxon>Heunggongvirae</taxon>
        <taxon>Uroviricota</taxon>
        <taxon>Caudoviricetes</taxon>
        <taxon>Autographivirales</taxon>
        <taxon>Autotranscriptaviridae</taxon>
        <taxon>Kelmasvirus</taxon>
        <taxon>Kelmasvirus RSB2</taxon>
    </lineage>
</organism>
<proteinExistence type="predicted"/>
<accession>E5RUZ9</accession>
<dbReference type="RefSeq" id="YP_009017740.1">
    <property type="nucleotide sequence ID" value="NC_023736.1"/>
</dbReference>
<protein>
    <submittedName>
        <fullName evidence="2">Uncharacterized protein ORF19</fullName>
    </submittedName>
</protein>
<sequence length="155" mass="17148">MTHTHHSHTPEQNLAARMAHVARMSALVEDITEEGTQGPRRTAGPCGEPEEGSDRGLRCREADTIRMGKAYLHHARVMPLPEDGPVYQKETDSTHMALSDNGEDTRTVHPSWEDRLPEMEDGFRPGPFERLPLAGPAGFYGTVAKAWGYVKGLFA</sequence>
<reference evidence="2 3" key="1">
    <citation type="submission" date="2010-10" db="EMBL/GenBank/DDBJ databases">
        <title>Genomic analysis of Ralstonia solanacearum phages RSB2 and RSB3.</title>
        <authorList>
            <person name="Kawasaki T."/>
            <person name="Ishikawa H."/>
            <person name="Shimizu M."/>
            <person name="Omoto W."/>
            <person name="Fujie M."/>
            <person name="Yamada T."/>
        </authorList>
    </citation>
    <scope>NUCLEOTIDE SEQUENCE [LARGE SCALE GENOMIC DNA]</scope>
    <source>
        <strain evidence="2">RSB2</strain>
    </source>
</reference>
<feature type="region of interest" description="Disordered" evidence="1">
    <location>
        <begin position="32"/>
        <end position="57"/>
    </location>
</feature>
<gene>
    <name evidence="2" type="primary">ORF19</name>
</gene>
<dbReference type="KEGG" id="vg:18559153"/>
<evidence type="ECO:0000313" key="3">
    <source>
        <dbReference type="Proteomes" id="UP000008913"/>
    </source>
</evidence>
<dbReference type="Proteomes" id="UP000008913">
    <property type="component" value="Segment"/>
</dbReference>
<name>E5RUZ9_9CAUD</name>
<dbReference type="GeneID" id="18559153"/>
<keyword evidence="3" id="KW-1185">Reference proteome</keyword>
<evidence type="ECO:0000256" key="1">
    <source>
        <dbReference type="SAM" id="MobiDB-lite"/>
    </source>
</evidence>
<evidence type="ECO:0000313" key="2">
    <source>
        <dbReference type="EMBL" id="BAJ51807.1"/>
    </source>
</evidence>
<dbReference type="EMBL" id="AB597179">
    <property type="protein sequence ID" value="BAJ51807.1"/>
    <property type="molecule type" value="Genomic_DNA"/>
</dbReference>